<feature type="binding site" evidence="7">
    <location>
        <position position="75"/>
    </location>
    <ligand>
        <name>substrate</name>
    </ligand>
</feature>
<dbReference type="NCBIfam" id="NF003806">
    <property type="entry name" value="PRK05395.1-3"/>
    <property type="match status" value="1"/>
</dbReference>
<accession>A0ABW5RDT1</accession>
<dbReference type="EC" id="4.2.1.10" evidence="5 7"/>
<feature type="binding site" evidence="7">
    <location>
        <position position="88"/>
    </location>
    <ligand>
        <name>substrate</name>
    </ligand>
</feature>
<organism evidence="8 9">
    <name type="scientific">Marinicrinis sediminis</name>
    <dbReference type="NCBI Taxonomy" id="1652465"/>
    <lineage>
        <taxon>Bacteria</taxon>
        <taxon>Bacillati</taxon>
        <taxon>Bacillota</taxon>
        <taxon>Bacilli</taxon>
        <taxon>Bacillales</taxon>
        <taxon>Paenibacillaceae</taxon>
    </lineage>
</organism>
<evidence type="ECO:0000256" key="3">
    <source>
        <dbReference type="ARBA" id="ARBA00011037"/>
    </source>
</evidence>
<comment type="catalytic activity">
    <reaction evidence="1 7">
        <text>3-dehydroquinate = 3-dehydroshikimate + H2O</text>
        <dbReference type="Rhea" id="RHEA:21096"/>
        <dbReference type="ChEBI" id="CHEBI:15377"/>
        <dbReference type="ChEBI" id="CHEBI:16630"/>
        <dbReference type="ChEBI" id="CHEBI:32364"/>
        <dbReference type="EC" id="4.2.1.10"/>
    </reaction>
</comment>
<name>A0ABW5RDT1_9BACL</name>
<evidence type="ECO:0000256" key="1">
    <source>
        <dbReference type="ARBA" id="ARBA00001864"/>
    </source>
</evidence>
<keyword evidence="7" id="KW-0057">Aromatic amino acid biosynthesis</keyword>
<dbReference type="HAMAP" id="MF_00169">
    <property type="entry name" value="AroQ"/>
    <property type="match status" value="1"/>
</dbReference>
<comment type="subunit">
    <text evidence="4 7">Homododecamer.</text>
</comment>
<reference evidence="9" key="1">
    <citation type="journal article" date="2019" name="Int. J. Syst. Evol. Microbiol.">
        <title>The Global Catalogue of Microorganisms (GCM) 10K type strain sequencing project: providing services to taxonomists for standard genome sequencing and annotation.</title>
        <authorList>
            <consortium name="The Broad Institute Genomics Platform"/>
            <consortium name="The Broad Institute Genome Sequencing Center for Infectious Disease"/>
            <person name="Wu L."/>
            <person name="Ma J."/>
        </authorList>
    </citation>
    <scope>NUCLEOTIDE SEQUENCE [LARGE SCALE GENOMIC DNA]</scope>
    <source>
        <strain evidence="9">KCTC 33676</strain>
    </source>
</reference>
<gene>
    <name evidence="7 8" type="primary">aroQ</name>
    <name evidence="8" type="ORF">ACFSUC_14375</name>
</gene>
<dbReference type="SUPFAM" id="SSF52304">
    <property type="entry name" value="Type II 3-dehydroquinate dehydratase"/>
    <property type="match status" value="1"/>
</dbReference>
<dbReference type="NCBIfam" id="NF003805">
    <property type="entry name" value="PRK05395.1-2"/>
    <property type="match status" value="1"/>
</dbReference>
<dbReference type="GO" id="GO:0003855">
    <property type="term" value="F:3-dehydroquinate dehydratase activity"/>
    <property type="evidence" value="ECO:0007669"/>
    <property type="project" value="UniProtKB-EC"/>
</dbReference>
<evidence type="ECO:0000256" key="6">
    <source>
        <dbReference type="ARBA" id="ARBA00023239"/>
    </source>
</evidence>
<proteinExistence type="inferred from homology"/>
<comment type="pathway">
    <text evidence="2 7">Metabolic intermediate biosynthesis; chorismate biosynthesis; chorismate from D-erythrose 4-phosphate and phosphoenolpyruvate: step 3/7.</text>
</comment>
<feature type="binding site" evidence="7">
    <location>
        <begin position="102"/>
        <end position="103"/>
    </location>
    <ligand>
        <name>substrate</name>
    </ligand>
</feature>
<feature type="active site" description="Proton donor" evidence="7">
    <location>
        <position position="101"/>
    </location>
</feature>
<keyword evidence="9" id="KW-1185">Reference proteome</keyword>
<feature type="binding site" evidence="7">
    <location>
        <position position="112"/>
    </location>
    <ligand>
        <name>substrate</name>
    </ligand>
</feature>
<dbReference type="PANTHER" id="PTHR21272:SF3">
    <property type="entry name" value="CATABOLIC 3-DEHYDROQUINASE"/>
    <property type="match status" value="1"/>
</dbReference>
<dbReference type="RefSeq" id="WP_379930313.1">
    <property type="nucleotide sequence ID" value="NZ_JBHUMM010000043.1"/>
</dbReference>
<evidence type="ECO:0000256" key="2">
    <source>
        <dbReference type="ARBA" id="ARBA00004902"/>
    </source>
</evidence>
<evidence type="ECO:0000256" key="5">
    <source>
        <dbReference type="ARBA" id="ARBA00012060"/>
    </source>
</evidence>
<dbReference type="NCBIfam" id="TIGR01088">
    <property type="entry name" value="aroQ"/>
    <property type="match status" value="1"/>
</dbReference>
<dbReference type="PROSITE" id="PS01029">
    <property type="entry name" value="DEHYDROQUINASE_II"/>
    <property type="match status" value="1"/>
</dbReference>
<keyword evidence="6 7" id="KW-0456">Lyase</keyword>
<dbReference type="InterPro" id="IPR018509">
    <property type="entry name" value="DHquinase_II_CS"/>
</dbReference>
<evidence type="ECO:0000313" key="9">
    <source>
        <dbReference type="Proteomes" id="UP001597497"/>
    </source>
</evidence>
<protein>
    <recommendedName>
        <fullName evidence="5 7">3-dehydroquinate dehydratase</fullName>
        <shortName evidence="7">3-dehydroquinase</shortName>
        <ecNumber evidence="5 7">4.2.1.10</ecNumber>
    </recommendedName>
    <alternativeName>
        <fullName evidence="7">Type II DHQase</fullName>
    </alternativeName>
</protein>
<comment type="function">
    <text evidence="7">Catalyzes a trans-dehydration via an enolate intermediate.</text>
</comment>
<dbReference type="PANTHER" id="PTHR21272">
    <property type="entry name" value="CATABOLIC 3-DEHYDROQUINASE"/>
    <property type="match status" value="1"/>
</dbReference>
<dbReference type="CDD" id="cd00466">
    <property type="entry name" value="DHQase_II"/>
    <property type="match status" value="1"/>
</dbReference>
<dbReference type="InterPro" id="IPR036441">
    <property type="entry name" value="DHquinase_II_sf"/>
</dbReference>
<comment type="similarity">
    <text evidence="3 7">Belongs to the type-II 3-dehydroquinase family.</text>
</comment>
<sequence>MNKHILVLNGPNLNMLGIREPGVYGEVSLPQIEKHLSELASSQNVELTCIQSNHEGVLIDTIHAAYGKMDGILINPGAFTHYSYALRDAISSVKLPTVEVHLSNIHQRESFRHVSVIAPVADGQIAGFGAHSYELGFTALMNILKKAR</sequence>
<dbReference type="PIRSF" id="PIRSF001399">
    <property type="entry name" value="DHquinase_II"/>
    <property type="match status" value="1"/>
</dbReference>
<evidence type="ECO:0000313" key="8">
    <source>
        <dbReference type="EMBL" id="MFD2672750.1"/>
    </source>
</evidence>
<evidence type="ECO:0000256" key="4">
    <source>
        <dbReference type="ARBA" id="ARBA00011193"/>
    </source>
</evidence>
<dbReference type="NCBIfam" id="NF003807">
    <property type="entry name" value="PRK05395.1-4"/>
    <property type="match status" value="1"/>
</dbReference>
<keyword evidence="7" id="KW-0028">Amino-acid biosynthesis</keyword>
<feature type="binding site" evidence="7">
    <location>
        <position position="81"/>
    </location>
    <ligand>
        <name>substrate</name>
    </ligand>
</feature>
<evidence type="ECO:0000256" key="7">
    <source>
        <dbReference type="HAMAP-Rule" id="MF_00169"/>
    </source>
</evidence>
<feature type="site" description="Transition state stabilizer" evidence="7">
    <location>
        <position position="19"/>
    </location>
</feature>
<dbReference type="InterPro" id="IPR001874">
    <property type="entry name" value="DHquinase_II"/>
</dbReference>
<feature type="active site" description="Proton acceptor" evidence="7">
    <location>
        <position position="24"/>
    </location>
</feature>
<dbReference type="EMBL" id="JBHUMM010000043">
    <property type="protein sequence ID" value="MFD2672750.1"/>
    <property type="molecule type" value="Genomic_DNA"/>
</dbReference>
<comment type="caution">
    <text evidence="8">The sequence shown here is derived from an EMBL/GenBank/DDBJ whole genome shotgun (WGS) entry which is preliminary data.</text>
</comment>
<dbReference type="Pfam" id="PF01220">
    <property type="entry name" value="DHquinase_II"/>
    <property type="match status" value="1"/>
</dbReference>
<dbReference type="Proteomes" id="UP001597497">
    <property type="component" value="Unassembled WGS sequence"/>
</dbReference>
<dbReference type="Gene3D" id="3.40.50.9100">
    <property type="entry name" value="Dehydroquinase, class II"/>
    <property type="match status" value="1"/>
</dbReference>